<dbReference type="OMA" id="DFMIEDC"/>
<organism>
    <name type="scientific">Pediculus humanus subsp. corporis</name>
    <name type="common">Body louse</name>
    <dbReference type="NCBI Taxonomy" id="121224"/>
    <lineage>
        <taxon>Eukaryota</taxon>
        <taxon>Metazoa</taxon>
        <taxon>Ecdysozoa</taxon>
        <taxon>Arthropoda</taxon>
        <taxon>Hexapoda</taxon>
        <taxon>Insecta</taxon>
        <taxon>Pterygota</taxon>
        <taxon>Neoptera</taxon>
        <taxon>Paraneoptera</taxon>
        <taxon>Psocodea</taxon>
        <taxon>Troctomorpha</taxon>
        <taxon>Phthiraptera</taxon>
        <taxon>Anoplura</taxon>
        <taxon>Pediculidae</taxon>
        <taxon>Pediculus</taxon>
    </lineage>
</organism>
<comment type="caution">
    <text evidence="8">Lacks conserved residue(s) required for the propagation of feature annotation.</text>
</comment>
<keyword evidence="11" id="KW-1185">Reference proteome</keyword>
<feature type="transmembrane region" description="Helical" evidence="8">
    <location>
        <begin position="101"/>
        <end position="120"/>
    </location>
</feature>
<dbReference type="FunCoup" id="E0VVQ8">
    <property type="interactions" value="513"/>
</dbReference>
<comment type="function">
    <text evidence="8">Involved in the lipid remodeling steps of GPI-anchor maturation.</text>
</comment>
<dbReference type="InParanoid" id="E0VVQ8"/>
<name>E0VVQ8_PEDHC</name>
<dbReference type="PANTHER" id="PTHR13148:SF0">
    <property type="entry name" value="POST-GPI ATTACHMENT TO PROTEINS FACTOR 3"/>
    <property type="match status" value="1"/>
</dbReference>
<dbReference type="VEuPathDB" id="VectorBase:PHUM467000"/>
<dbReference type="HOGENOM" id="CLU_032917_1_0_1"/>
<dbReference type="CTD" id="8238702"/>
<dbReference type="OrthoDB" id="419770at2759"/>
<dbReference type="InterPro" id="IPR007217">
    <property type="entry name" value="Per1-like"/>
</dbReference>
<proteinExistence type="inferred from homology"/>
<feature type="transmembrane region" description="Helical" evidence="8">
    <location>
        <begin position="132"/>
        <end position="152"/>
    </location>
</feature>
<keyword evidence="6 8" id="KW-1133">Transmembrane helix</keyword>
<comment type="subcellular location">
    <subcellularLocation>
        <location evidence="1">Endomembrane system</location>
        <topology evidence="1">Multi-pass membrane protein</topology>
    </subcellularLocation>
    <subcellularLocation>
        <location evidence="8">Golgi apparatus membrane</location>
        <topology evidence="8">Multi-pass membrane protein</topology>
    </subcellularLocation>
</comment>
<evidence type="ECO:0000256" key="4">
    <source>
        <dbReference type="ARBA" id="ARBA00022692"/>
    </source>
</evidence>
<dbReference type="RefSeq" id="XP_002430202.1">
    <property type="nucleotide sequence ID" value="XM_002430157.1"/>
</dbReference>
<feature type="transmembrane region" description="Helical" evidence="8">
    <location>
        <begin position="164"/>
        <end position="184"/>
    </location>
</feature>
<keyword evidence="3 8" id="KW-0337">GPI-anchor biosynthesis</keyword>
<gene>
    <name evidence="10" type="primary">8238702</name>
    <name evidence="9" type="ORF">Phum_PHUM467000</name>
</gene>
<dbReference type="Proteomes" id="UP000009046">
    <property type="component" value="Unassembled WGS sequence"/>
</dbReference>
<keyword evidence="8" id="KW-0333">Golgi apparatus</keyword>
<evidence type="ECO:0000313" key="9">
    <source>
        <dbReference type="EMBL" id="EEB17464.1"/>
    </source>
</evidence>
<dbReference type="eggNOG" id="KOG2970">
    <property type="taxonomic scope" value="Eukaryota"/>
</dbReference>
<feature type="transmembrane region" description="Helical" evidence="8">
    <location>
        <begin position="224"/>
        <end position="245"/>
    </location>
</feature>
<evidence type="ECO:0000313" key="11">
    <source>
        <dbReference type="Proteomes" id="UP000009046"/>
    </source>
</evidence>
<comment type="similarity">
    <text evidence="2 8">Belongs to the PGAP3 family.</text>
</comment>
<keyword evidence="4 8" id="KW-0812">Transmembrane</keyword>
<evidence type="ECO:0000256" key="5">
    <source>
        <dbReference type="ARBA" id="ARBA00022729"/>
    </source>
</evidence>
<keyword evidence="7 8" id="KW-0472">Membrane</keyword>
<feature type="chain" id="PRO_5014570233" description="Post-GPI attachment to proteins factor 3" evidence="8">
    <location>
        <begin position="17"/>
        <end position="289"/>
    </location>
</feature>
<evidence type="ECO:0000256" key="6">
    <source>
        <dbReference type="ARBA" id="ARBA00022989"/>
    </source>
</evidence>
<keyword evidence="5 8" id="KW-0732">Signal</keyword>
<evidence type="ECO:0000256" key="8">
    <source>
        <dbReference type="RuleBase" id="RU365066"/>
    </source>
</evidence>
<evidence type="ECO:0000256" key="7">
    <source>
        <dbReference type="ARBA" id="ARBA00023136"/>
    </source>
</evidence>
<dbReference type="GO" id="GO:0000139">
    <property type="term" value="C:Golgi membrane"/>
    <property type="evidence" value="ECO:0007669"/>
    <property type="project" value="UniProtKB-SubCell"/>
</dbReference>
<dbReference type="GeneID" id="8238702"/>
<dbReference type="GO" id="GO:0016788">
    <property type="term" value="F:hydrolase activity, acting on ester bonds"/>
    <property type="evidence" value="ECO:0007669"/>
    <property type="project" value="TreeGrafter"/>
</dbReference>
<dbReference type="STRING" id="121224.E0VVQ8"/>
<reference evidence="9" key="2">
    <citation type="submission" date="2007-04" db="EMBL/GenBank/DDBJ databases">
        <title>The genome of the human body louse.</title>
        <authorList>
            <consortium name="The Human Body Louse Genome Consortium"/>
            <person name="Kirkness E."/>
            <person name="Walenz B."/>
            <person name="Hass B."/>
            <person name="Bruggner R."/>
            <person name="Strausberg R."/>
        </authorList>
    </citation>
    <scope>NUCLEOTIDE SEQUENCE</scope>
    <source>
        <strain evidence="9">USDA</strain>
    </source>
</reference>
<accession>E0VVQ8</accession>
<evidence type="ECO:0000256" key="2">
    <source>
        <dbReference type="ARBA" id="ARBA00006387"/>
    </source>
</evidence>
<reference evidence="9" key="1">
    <citation type="submission" date="2007-04" db="EMBL/GenBank/DDBJ databases">
        <title>Annotation of Pediculus humanus corporis strain USDA.</title>
        <authorList>
            <person name="Kirkness E."/>
            <person name="Hannick L."/>
            <person name="Hass B."/>
            <person name="Bruggner R."/>
            <person name="Lawson D."/>
            <person name="Bidwell S."/>
            <person name="Joardar V."/>
            <person name="Caler E."/>
            <person name="Walenz B."/>
            <person name="Inman J."/>
            <person name="Schobel S."/>
            <person name="Galinsky K."/>
            <person name="Amedeo P."/>
            <person name="Strausberg R."/>
        </authorList>
    </citation>
    <scope>NUCLEOTIDE SEQUENCE</scope>
    <source>
        <strain evidence="9">USDA</strain>
    </source>
</reference>
<sequence>MLLLSCILFLFEDVLGSIGDNSFFYINCVQYCDYKFCHSGKQKVHHRALKNFEYSLWSCIENCEYECQWKTVESFQKRNWPIPQFRGKWPFIRLFGFQEPASVFFSVLNFITVLKLILLFRKKVSNSAPYYYIWNLFGLIQLNSWFWSTVYHTRDVDFTEKMDYISAFILIIYSFYAMGLRYISPSINKKTLLWSIFCGLFGLNHVSYLWLYNFDYGWSNRSRVVSMEFSSFSITILCLENFYVCSSSRSNYFTRAYGFSSHFMVVRCARPLARYINYLQYIFFSFCHR</sequence>
<dbReference type="EMBL" id="AAZO01005674">
    <property type="status" value="NOT_ANNOTATED_CDS"/>
    <property type="molecule type" value="Genomic_DNA"/>
</dbReference>
<evidence type="ECO:0000313" key="10">
    <source>
        <dbReference type="EnsemblMetazoa" id="PHUM467000-PA"/>
    </source>
</evidence>
<dbReference type="Pfam" id="PF04080">
    <property type="entry name" value="Per1"/>
    <property type="match status" value="1"/>
</dbReference>
<feature type="signal peptide" evidence="8">
    <location>
        <begin position="1"/>
        <end position="16"/>
    </location>
</feature>
<evidence type="ECO:0000256" key="3">
    <source>
        <dbReference type="ARBA" id="ARBA00022502"/>
    </source>
</evidence>
<dbReference type="GO" id="GO:0006506">
    <property type="term" value="P:GPI anchor biosynthetic process"/>
    <property type="evidence" value="ECO:0007669"/>
    <property type="project" value="UniProtKB-KW"/>
</dbReference>
<protein>
    <recommendedName>
        <fullName evidence="8">Post-GPI attachment to proteins factor 3</fullName>
    </recommendedName>
</protein>
<feature type="transmembrane region" description="Helical" evidence="8">
    <location>
        <begin position="191"/>
        <end position="212"/>
    </location>
</feature>
<dbReference type="AlphaFoldDB" id="E0VVQ8"/>
<dbReference type="EMBL" id="DS235813">
    <property type="protein sequence ID" value="EEB17464.1"/>
    <property type="molecule type" value="Genomic_DNA"/>
</dbReference>
<evidence type="ECO:0000256" key="1">
    <source>
        <dbReference type="ARBA" id="ARBA00004127"/>
    </source>
</evidence>
<dbReference type="GO" id="GO:0005789">
    <property type="term" value="C:endoplasmic reticulum membrane"/>
    <property type="evidence" value="ECO:0007669"/>
    <property type="project" value="TreeGrafter"/>
</dbReference>
<dbReference type="KEGG" id="phu:Phum_PHUM467000"/>
<dbReference type="PANTHER" id="PTHR13148">
    <property type="entry name" value="PER1-RELATED"/>
    <property type="match status" value="1"/>
</dbReference>
<dbReference type="EnsemblMetazoa" id="PHUM467000-RA">
    <property type="protein sequence ID" value="PHUM467000-PA"/>
    <property type="gene ID" value="PHUM467000"/>
</dbReference>
<reference evidence="10" key="3">
    <citation type="submission" date="2020-05" db="UniProtKB">
        <authorList>
            <consortium name="EnsemblMetazoa"/>
        </authorList>
    </citation>
    <scope>IDENTIFICATION</scope>
    <source>
        <strain evidence="10">USDA</strain>
    </source>
</reference>